<name>A0A0F9RMX7_9ZZZZ</name>
<comment type="caution">
    <text evidence="1">The sequence shown here is derived from an EMBL/GenBank/DDBJ whole genome shotgun (WGS) entry which is preliminary data.</text>
</comment>
<organism evidence="1">
    <name type="scientific">marine sediment metagenome</name>
    <dbReference type="NCBI Taxonomy" id="412755"/>
    <lineage>
        <taxon>unclassified sequences</taxon>
        <taxon>metagenomes</taxon>
        <taxon>ecological metagenomes</taxon>
    </lineage>
</organism>
<sequence>MKDENNAHQYDEIMNFLGADFTFALGPLTKSSHKKVDKSRFRDERTMLAMARLGHLYQLVKMPYTDNFRALIEKEFNTKTIEVDGQEIKLWGKLDSDVITQWINRWEYDKLNPTVDNPQFFAEDNFLNEYYNTWYANNYLPYMQDFRAFLDRNPSCKTPDFWDWYLNEYLVQNRLP</sequence>
<proteinExistence type="predicted"/>
<protein>
    <submittedName>
        <fullName evidence="1">Uncharacterized protein</fullName>
    </submittedName>
</protein>
<accession>A0A0F9RMX7</accession>
<dbReference type="EMBL" id="LAZR01001076">
    <property type="protein sequence ID" value="KKN51162.1"/>
    <property type="molecule type" value="Genomic_DNA"/>
</dbReference>
<evidence type="ECO:0000313" key="1">
    <source>
        <dbReference type="EMBL" id="KKN51162.1"/>
    </source>
</evidence>
<gene>
    <name evidence="1" type="ORF">LCGC14_0625420</name>
</gene>
<dbReference type="AlphaFoldDB" id="A0A0F9RMX7"/>
<reference evidence="1" key="1">
    <citation type="journal article" date="2015" name="Nature">
        <title>Complex archaea that bridge the gap between prokaryotes and eukaryotes.</title>
        <authorList>
            <person name="Spang A."/>
            <person name="Saw J.H."/>
            <person name="Jorgensen S.L."/>
            <person name="Zaremba-Niedzwiedzka K."/>
            <person name="Martijn J."/>
            <person name="Lind A.E."/>
            <person name="van Eijk R."/>
            <person name="Schleper C."/>
            <person name="Guy L."/>
            <person name="Ettema T.J."/>
        </authorList>
    </citation>
    <scope>NUCLEOTIDE SEQUENCE</scope>
</reference>